<feature type="region of interest" description="Disordered" evidence="1">
    <location>
        <begin position="1"/>
        <end position="41"/>
    </location>
</feature>
<proteinExistence type="predicted"/>
<dbReference type="EMBL" id="JANPWB010000015">
    <property type="protein sequence ID" value="KAJ1091853.1"/>
    <property type="molecule type" value="Genomic_DNA"/>
</dbReference>
<evidence type="ECO:0000313" key="3">
    <source>
        <dbReference type="Proteomes" id="UP001066276"/>
    </source>
</evidence>
<feature type="non-terminal residue" evidence="2">
    <location>
        <position position="91"/>
    </location>
</feature>
<dbReference type="Proteomes" id="UP001066276">
    <property type="component" value="Chromosome 11"/>
</dbReference>
<keyword evidence="3" id="KW-1185">Reference proteome</keyword>
<name>A0AAV7LLG9_PLEWA</name>
<sequence length="91" mass="9861">QHPSEERNMESHCQENRDPGDPPLVEHSLPREVRGPETLGPEDCGGLAGAVLSTWVVCPSDSDPPTPFMAHILAMAYLELDGCLRAAQQAQ</sequence>
<evidence type="ECO:0000256" key="1">
    <source>
        <dbReference type="SAM" id="MobiDB-lite"/>
    </source>
</evidence>
<organism evidence="2 3">
    <name type="scientific">Pleurodeles waltl</name>
    <name type="common">Iberian ribbed newt</name>
    <dbReference type="NCBI Taxonomy" id="8319"/>
    <lineage>
        <taxon>Eukaryota</taxon>
        <taxon>Metazoa</taxon>
        <taxon>Chordata</taxon>
        <taxon>Craniata</taxon>
        <taxon>Vertebrata</taxon>
        <taxon>Euteleostomi</taxon>
        <taxon>Amphibia</taxon>
        <taxon>Batrachia</taxon>
        <taxon>Caudata</taxon>
        <taxon>Salamandroidea</taxon>
        <taxon>Salamandridae</taxon>
        <taxon>Pleurodelinae</taxon>
        <taxon>Pleurodeles</taxon>
    </lineage>
</organism>
<comment type="caution">
    <text evidence="2">The sequence shown here is derived from an EMBL/GenBank/DDBJ whole genome shotgun (WGS) entry which is preliminary data.</text>
</comment>
<protein>
    <submittedName>
        <fullName evidence="2">Uncharacterized protein</fullName>
    </submittedName>
</protein>
<feature type="non-terminal residue" evidence="2">
    <location>
        <position position="1"/>
    </location>
</feature>
<feature type="compositionally biased region" description="Basic and acidic residues" evidence="1">
    <location>
        <begin position="1"/>
        <end position="20"/>
    </location>
</feature>
<evidence type="ECO:0000313" key="2">
    <source>
        <dbReference type="EMBL" id="KAJ1091853.1"/>
    </source>
</evidence>
<accession>A0AAV7LLG9</accession>
<gene>
    <name evidence="2" type="ORF">NDU88_004968</name>
</gene>
<dbReference type="AlphaFoldDB" id="A0AAV7LLG9"/>
<reference evidence="2" key="1">
    <citation type="journal article" date="2022" name="bioRxiv">
        <title>Sequencing and chromosome-scale assembly of the giantPleurodeles waltlgenome.</title>
        <authorList>
            <person name="Brown T."/>
            <person name="Elewa A."/>
            <person name="Iarovenko S."/>
            <person name="Subramanian E."/>
            <person name="Araus A.J."/>
            <person name="Petzold A."/>
            <person name="Susuki M."/>
            <person name="Suzuki K.-i.T."/>
            <person name="Hayashi T."/>
            <person name="Toyoda A."/>
            <person name="Oliveira C."/>
            <person name="Osipova E."/>
            <person name="Leigh N.D."/>
            <person name="Simon A."/>
            <person name="Yun M.H."/>
        </authorList>
    </citation>
    <scope>NUCLEOTIDE SEQUENCE</scope>
    <source>
        <strain evidence="2">20211129_DDA</strain>
        <tissue evidence="2">Liver</tissue>
    </source>
</reference>